<organism evidence="1 2">
    <name type="scientific">Microbacterium horticulturae</name>
    <dbReference type="NCBI Taxonomy" id="3028316"/>
    <lineage>
        <taxon>Bacteria</taxon>
        <taxon>Bacillati</taxon>
        <taxon>Actinomycetota</taxon>
        <taxon>Actinomycetes</taxon>
        <taxon>Micrococcales</taxon>
        <taxon>Microbacteriaceae</taxon>
        <taxon>Microbacterium</taxon>
    </lineage>
</organism>
<dbReference type="Proteomes" id="UP001214553">
    <property type="component" value="Chromosome"/>
</dbReference>
<dbReference type="RefSeq" id="WP_275276888.1">
    <property type="nucleotide sequence ID" value="NZ_CP119108.1"/>
</dbReference>
<evidence type="ECO:0000313" key="1">
    <source>
        <dbReference type="EMBL" id="WEG07550.1"/>
    </source>
</evidence>
<evidence type="ECO:0000313" key="2">
    <source>
        <dbReference type="Proteomes" id="UP001214553"/>
    </source>
</evidence>
<keyword evidence="2" id="KW-1185">Reference proteome</keyword>
<accession>A0ABY8BUJ0</accession>
<proteinExistence type="predicted"/>
<gene>
    <name evidence="1" type="ORF">PU630_09785</name>
</gene>
<dbReference type="EMBL" id="CP119108">
    <property type="protein sequence ID" value="WEG07550.1"/>
    <property type="molecule type" value="Genomic_DNA"/>
</dbReference>
<name>A0ABY8BUJ0_9MICO</name>
<sequence length="40" mass="4052">MATENLPTPTLQPVPTDAKLLTVIDEGASCCGADGCCSID</sequence>
<protein>
    <recommendedName>
        <fullName evidence="3">FxLD family lantipeptide</fullName>
    </recommendedName>
</protein>
<evidence type="ECO:0008006" key="3">
    <source>
        <dbReference type="Google" id="ProtNLM"/>
    </source>
</evidence>
<reference evidence="1 2" key="1">
    <citation type="submission" date="2023-03" db="EMBL/GenBank/DDBJ databases">
        <title>Genome sequence of Microbacterium sp. KACC 23027.</title>
        <authorList>
            <person name="Kim S."/>
            <person name="Heo J."/>
            <person name="Kwon S.-W."/>
        </authorList>
    </citation>
    <scope>NUCLEOTIDE SEQUENCE [LARGE SCALE GENOMIC DNA]</scope>
    <source>
        <strain evidence="1 2">KACC 23027</strain>
    </source>
</reference>